<comment type="caution">
    <text evidence="1">The sequence shown here is derived from an EMBL/GenBank/DDBJ whole genome shotgun (WGS) entry which is preliminary data.</text>
</comment>
<evidence type="ECO:0008006" key="3">
    <source>
        <dbReference type="Google" id="ProtNLM"/>
    </source>
</evidence>
<proteinExistence type="predicted"/>
<keyword evidence="2" id="KW-1185">Reference proteome</keyword>
<dbReference type="RefSeq" id="WP_068223759.1">
    <property type="nucleotide sequence ID" value="NZ_LRPC01000028.1"/>
</dbReference>
<dbReference type="OrthoDB" id="9794124at2"/>
<dbReference type="STRING" id="333140.AWW68_16105"/>
<dbReference type="EMBL" id="LRPC01000028">
    <property type="protein sequence ID" value="KYG74171.1"/>
    <property type="molecule type" value="Genomic_DNA"/>
</dbReference>
<protein>
    <recommendedName>
        <fullName evidence="3">Methyltransferase type 11 domain-containing protein</fullName>
    </recommendedName>
</protein>
<name>A0A150X629_9BACT</name>
<dbReference type="Gene3D" id="3.40.50.150">
    <property type="entry name" value="Vaccinia Virus protein VP39"/>
    <property type="match status" value="1"/>
</dbReference>
<dbReference type="Proteomes" id="UP000075606">
    <property type="component" value="Unassembled WGS sequence"/>
</dbReference>
<reference evidence="1 2" key="1">
    <citation type="submission" date="2016-01" db="EMBL/GenBank/DDBJ databases">
        <title>Genome sequencing of Roseivirga spongicola UST030701-084.</title>
        <authorList>
            <person name="Selvaratnam C."/>
            <person name="Thevarajoo S."/>
            <person name="Goh K.M."/>
            <person name="Ee R."/>
            <person name="Chan K.-G."/>
            <person name="Chong C.S."/>
        </authorList>
    </citation>
    <scope>NUCLEOTIDE SEQUENCE [LARGE SCALE GENOMIC DNA]</scope>
    <source>
        <strain evidence="1 2">UST030701-084</strain>
    </source>
</reference>
<dbReference type="AlphaFoldDB" id="A0A150X629"/>
<dbReference type="InterPro" id="IPR029063">
    <property type="entry name" value="SAM-dependent_MTases_sf"/>
</dbReference>
<evidence type="ECO:0000313" key="1">
    <source>
        <dbReference type="EMBL" id="KYG74171.1"/>
    </source>
</evidence>
<sequence>MKNNQEYDPFIDRRFRLPRVWSNRELKKFAHLFEGSIANVSGWKDIDKEGRKYRDYFVNASSYTITNYKAEARGFQGQEGEIFLDLTKDLPEDLKGSFDVVFNHTVLEHVYEVQKAFHNLCQLSKDVVIVIVPFLQEMHADYGDFWRFTPLTMKRMYEENGLDLHYLTFNGHKNASIYLFCIGLKSGSEYARKIPFCFSYEDPEPAIGVFQNWVGCHAIDNSRFAKRSSFFNRLRRKVQG</sequence>
<accession>A0A150X629</accession>
<dbReference type="SUPFAM" id="SSF53335">
    <property type="entry name" value="S-adenosyl-L-methionine-dependent methyltransferases"/>
    <property type="match status" value="1"/>
</dbReference>
<gene>
    <name evidence="1" type="ORF">AWW68_16105</name>
</gene>
<organism evidence="1 2">
    <name type="scientific">Roseivirga spongicola</name>
    <dbReference type="NCBI Taxonomy" id="333140"/>
    <lineage>
        <taxon>Bacteria</taxon>
        <taxon>Pseudomonadati</taxon>
        <taxon>Bacteroidota</taxon>
        <taxon>Cytophagia</taxon>
        <taxon>Cytophagales</taxon>
        <taxon>Roseivirgaceae</taxon>
        <taxon>Roseivirga</taxon>
    </lineage>
</organism>
<evidence type="ECO:0000313" key="2">
    <source>
        <dbReference type="Proteomes" id="UP000075606"/>
    </source>
</evidence>